<keyword evidence="2" id="KW-0677">Repeat</keyword>
<dbReference type="FunFam" id="1.10.10.60:FF:000107">
    <property type="entry name" value="MYB transcription factor"/>
    <property type="match status" value="1"/>
</dbReference>
<dbReference type="Proteomes" id="UP000734854">
    <property type="component" value="Unassembled WGS sequence"/>
</dbReference>
<feature type="region of interest" description="Disordered" evidence="7">
    <location>
        <begin position="1"/>
        <end position="25"/>
    </location>
</feature>
<keyword evidence="6" id="KW-0539">Nucleus</keyword>
<dbReference type="InterPro" id="IPR017930">
    <property type="entry name" value="Myb_dom"/>
</dbReference>
<keyword evidence="5" id="KW-0804">Transcription</keyword>
<evidence type="ECO:0000259" key="8">
    <source>
        <dbReference type="PROSITE" id="PS50090"/>
    </source>
</evidence>
<feature type="domain" description="Myb-like" evidence="8">
    <location>
        <begin position="74"/>
        <end position="124"/>
    </location>
</feature>
<evidence type="ECO:0000256" key="1">
    <source>
        <dbReference type="ARBA" id="ARBA00004123"/>
    </source>
</evidence>
<evidence type="ECO:0000313" key="11">
    <source>
        <dbReference type="Proteomes" id="UP000734854"/>
    </source>
</evidence>
<gene>
    <name evidence="10" type="ORF">ZIOFF_069502</name>
</gene>
<comment type="subcellular location">
    <subcellularLocation>
        <location evidence="1">Nucleus</location>
    </subcellularLocation>
</comment>
<dbReference type="GO" id="GO:0005634">
    <property type="term" value="C:nucleus"/>
    <property type="evidence" value="ECO:0007669"/>
    <property type="project" value="UniProtKB-SubCell"/>
</dbReference>
<dbReference type="FunFam" id="1.10.10.60:FF:000011">
    <property type="entry name" value="Myb transcription factor"/>
    <property type="match status" value="1"/>
</dbReference>
<feature type="domain" description="Myb-like" evidence="8">
    <location>
        <begin position="21"/>
        <end position="73"/>
    </location>
</feature>
<dbReference type="SMART" id="SM00717">
    <property type="entry name" value="SANT"/>
    <property type="match status" value="2"/>
</dbReference>
<accession>A0A8J5CBT4</accession>
<feature type="region of interest" description="Disordered" evidence="7">
    <location>
        <begin position="177"/>
        <end position="197"/>
    </location>
</feature>
<proteinExistence type="predicted"/>
<evidence type="ECO:0000256" key="2">
    <source>
        <dbReference type="ARBA" id="ARBA00022737"/>
    </source>
</evidence>
<name>A0A8J5CBT4_ZINOF</name>
<protein>
    <submittedName>
        <fullName evidence="10">Uncharacterized protein</fullName>
    </submittedName>
</protein>
<dbReference type="PROSITE" id="PS50090">
    <property type="entry name" value="MYB_LIKE"/>
    <property type="match status" value="2"/>
</dbReference>
<dbReference type="InterPro" id="IPR044676">
    <property type="entry name" value="EOBI/EOBII-like_plant"/>
</dbReference>
<dbReference type="EMBL" id="JACMSC010000020">
    <property type="protein sequence ID" value="KAG6472047.1"/>
    <property type="molecule type" value="Genomic_DNA"/>
</dbReference>
<evidence type="ECO:0000256" key="5">
    <source>
        <dbReference type="ARBA" id="ARBA00023163"/>
    </source>
</evidence>
<evidence type="ECO:0000256" key="6">
    <source>
        <dbReference type="ARBA" id="ARBA00023242"/>
    </source>
</evidence>
<feature type="domain" description="HTH myb-type" evidence="9">
    <location>
        <begin position="21"/>
        <end position="77"/>
    </location>
</feature>
<dbReference type="AlphaFoldDB" id="A0A8J5CBT4"/>
<dbReference type="GO" id="GO:0003700">
    <property type="term" value="F:DNA-binding transcription factor activity"/>
    <property type="evidence" value="ECO:0007669"/>
    <property type="project" value="InterPro"/>
</dbReference>
<keyword evidence="3" id="KW-0805">Transcription regulation</keyword>
<reference evidence="10 11" key="1">
    <citation type="submission" date="2020-08" db="EMBL/GenBank/DDBJ databases">
        <title>Plant Genome Project.</title>
        <authorList>
            <person name="Zhang R.-G."/>
        </authorList>
    </citation>
    <scope>NUCLEOTIDE SEQUENCE [LARGE SCALE GENOMIC DNA]</scope>
    <source>
        <tissue evidence="10">Rhizome</tissue>
    </source>
</reference>
<dbReference type="PROSITE" id="PS51294">
    <property type="entry name" value="HTH_MYB"/>
    <property type="match status" value="2"/>
</dbReference>
<evidence type="ECO:0000256" key="7">
    <source>
        <dbReference type="SAM" id="MobiDB-lite"/>
    </source>
</evidence>
<evidence type="ECO:0000313" key="10">
    <source>
        <dbReference type="EMBL" id="KAG6472047.1"/>
    </source>
</evidence>
<evidence type="ECO:0000256" key="4">
    <source>
        <dbReference type="ARBA" id="ARBA00023125"/>
    </source>
</evidence>
<feature type="domain" description="HTH myb-type" evidence="9">
    <location>
        <begin position="78"/>
        <end position="128"/>
    </location>
</feature>
<dbReference type="Pfam" id="PF00249">
    <property type="entry name" value="Myb_DNA-binding"/>
    <property type="match status" value="2"/>
</dbReference>
<dbReference type="GO" id="GO:0043565">
    <property type="term" value="F:sequence-specific DNA binding"/>
    <property type="evidence" value="ECO:0007669"/>
    <property type="project" value="InterPro"/>
</dbReference>
<evidence type="ECO:0000259" key="9">
    <source>
        <dbReference type="PROSITE" id="PS51294"/>
    </source>
</evidence>
<dbReference type="InterPro" id="IPR001005">
    <property type="entry name" value="SANT/Myb"/>
</dbReference>
<keyword evidence="4" id="KW-0238">DNA-binding</keyword>
<keyword evidence="11" id="KW-1185">Reference proteome</keyword>
<dbReference type="PANTHER" id="PTHR45675">
    <property type="entry name" value="MYB TRANSCRIPTION FACTOR-RELATED-RELATED"/>
    <property type="match status" value="1"/>
</dbReference>
<sequence length="226" mass="26359">MEFHERGICDSATPPNDQEETTDLRRGPWTRDEDLLLLNYVSAHGEGRWNSLARSAGLRRTGKSCRLRWLNYLRPDVRRGNITLEEQLLILELHSRLGNRWSKIARHLPGRTDNEIKNYWRTRVQKHARQMRCDVDSKQFEDMVRAVWMPRLAERIHEQKKPPRSLESSCSYSESVETQLSPPLQLPPPATAPESFVSDVGGGWMELEQGESMWSVEDIIWLQQQL</sequence>
<comment type="caution">
    <text evidence="10">The sequence shown here is derived from an EMBL/GenBank/DDBJ whole genome shotgun (WGS) entry which is preliminary data.</text>
</comment>
<dbReference type="PANTHER" id="PTHR45675:SF1">
    <property type="entry name" value="MYB TRANSCRIPTION FACTOR-RELATED"/>
    <property type="match status" value="1"/>
</dbReference>
<evidence type="ECO:0000256" key="3">
    <source>
        <dbReference type="ARBA" id="ARBA00023015"/>
    </source>
</evidence>
<organism evidence="10 11">
    <name type="scientific">Zingiber officinale</name>
    <name type="common">Ginger</name>
    <name type="synonym">Amomum zingiber</name>
    <dbReference type="NCBI Taxonomy" id="94328"/>
    <lineage>
        <taxon>Eukaryota</taxon>
        <taxon>Viridiplantae</taxon>
        <taxon>Streptophyta</taxon>
        <taxon>Embryophyta</taxon>
        <taxon>Tracheophyta</taxon>
        <taxon>Spermatophyta</taxon>
        <taxon>Magnoliopsida</taxon>
        <taxon>Liliopsida</taxon>
        <taxon>Zingiberales</taxon>
        <taxon>Zingiberaceae</taxon>
        <taxon>Zingiber</taxon>
    </lineage>
</organism>
<dbReference type="CDD" id="cd00167">
    <property type="entry name" value="SANT"/>
    <property type="match status" value="2"/>
</dbReference>